<dbReference type="AlphaFoldDB" id="A0A024UCN8"/>
<organism evidence="9">
    <name type="scientific">Aphanomyces invadans</name>
    <dbReference type="NCBI Taxonomy" id="157072"/>
    <lineage>
        <taxon>Eukaryota</taxon>
        <taxon>Sar</taxon>
        <taxon>Stramenopiles</taxon>
        <taxon>Oomycota</taxon>
        <taxon>Saprolegniomycetes</taxon>
        <taxon>Saprolegniales</taxon>
        <taxon>Verrucalvaceae</taxon>
        <taxon>Aphanomyces</taxon>
    </lineage>
</organism>
<keyword evidence="3" id="KW-0547">Nucleotide-binding</keyword>
<dbReference type="InterPro" id="IPR017438">
    <property type="entry name" value="ATP-NAD_kinase_N"/>
</dbReference>
<dbReference type="PANTHER" id="PTHR20275:SF0">
    <property type="entry name" value="NAD KINASE"/>
    <property type="match status" value="1"/>
</dbReference>
<keyword evidence="5" id="KW-0067">ATP-binding</keyword>
<dbReference type="InterPro" id="IPR002504">
    <property type="entry name" value="NADK"/>
</dbReference>
<dbReference type="InterPro" id="IPR016064">
    <property type="entry name" value="NAD/diacylglycerol_kinase_sf"/>
</dbReference>
<gene>
    <name evidence="9" type="ORF">H310_05053</name>
</gene>
<name>A0A024UCN8_9STRA</name>
<dbReference type="OrthoDB" id="24581at2759"/>
<dbReference type="STRING" id="157072.A0A024UCN8"/>
<evidence type="ECO:0000256" key="4">
    <source>
        <dbReference type="ARBA" id="ARBA00022777"/>
    </source>
</evidence>
<dbReference type="VEuPathDB" id="FungiDB:H310_05053"/>
<evidence type="ECO:0000256" key="5">
    <source>
        <dbReference type="ARBA" id="ARBA00022840"/>
    </source>
</evidence>
<dbReference type="FunFam" id="2.60.200.30:FF:000009">
    <property type="entry name" value="Poly(P)/ATP NAD kinase"/>
    <property type="match status" value="1"/>
</dbReference>
<dbReference type="PANTHER" id="PTHR20275">
    <property type="entry name" value="NAD KINASE"/>
    <property type="match status" value="1"/>
</dbReference>
<dbReference type="GO" id="GO:0006741">
    <property type="term" value="P:NADP+ biosynthetic process"/>
    <property type="evidence" value="ECO:0007669"/>
    <property type="project" value="InterPro"/>
</dbReference>
<proteinExistence type="inferred from homology"/>
<evidence type="ECO:0000256" key="8">
    <source>
        <dbReference type="SAM" id="Coils"/>
    </source>
</evidence>
<protein>
    <recommendedName>
        <fullName evidence="10">NAD+ kinase</fullName>
    </recommendedName>
</protein>
<dbReference type="InterPro" id="IPR017437">
    <property type="entry name" value="ATP-NAD_kinase_PpnK-typ_C"/>
</dbReference>
<dbReference type="GeneID" id="20082103"/>
<keyword evidence="7" id="KW-0520">NAD</keyword>
<dbReference type="HAMAP" id="MF_00361">
    <property type="entry name" value="NAD_kinase"/>
    <property type="match status" value="1"/>
</dbReference>
<evidence type="ECO:0000256" key="7">
    <source>
        <dbReference type="ARBA" id="ARBA00023027"/>
    </source>
</evidence>
<keyword evidence="4" id="KW-0418">Kinase</keyword>
<evidence type="ECO:0000256" key="6">
    <source>
        <dbReference type="ARBA" id="ARBA00022857"/>
    </source>
</evidence>
<evidence type="ECO:0000313" key="9">
    <source>
        <dbReference type="EMBL" id="ETW03657.1"/>
    </source>
</evidence>
<dbReference type="Gene3D" id="3.40.50.10330">
    <property type="entry name" value="Probable inorganic polyphosphate/atp-NAD kinase, domain 1"/>
    <property type="match status" value="1"/>
</dbReference>
<reference evidence="9" key="1">
    <citation type="submission" date="2013-12" db="EMBL/GenBank/DDBJ databases">
        <title>The Genome Sequence of Aphanomyces invadans NJM9701.</title>
        <authorList>
            <consortium name="The Broad Institute Genomics Platform"/>
            <person name="Russ C."/>
            <person name="Tyler B."/>
            <person name="van West P."/>
            <person name="Dieguez-Uribeondo J."/>
            <person name="Young S.K."/>
            <person name="Zeng Q."/>
            <person name="Gargeya S."/>
            <person name="Fitzgerald M."/>
            <person name="Abouelleil A."/>
            <person name="Alvarado L."/>
            <person name="Chapman S.B."/>
            <person name="Gainer-Dewar J."/>
            <person name="Goldberg J."/>
            <person name="Griggs A."/>
            <person name="Gujja S."/>
            <person name="Hansen M."/>
            <person name="Howarth C."/>
            <person name="Imamovic A."/>
            <person name="Ireland A."/>
            <person name="Larimer J."/>
            <person name="McCowan C."/>
            <person name="Murphy C."/>
            <person name="Pearson M."/>
            <person name="Poon T.W."/>
            <person name="Priest M."/>
            <person name="Roberts A."/>
            <person name="Saif S."/>
            <person name="Shea T."/>
            <person name="Sykes S."/>
            <person name="Wortman J."/>
            <person name="Nusbaum C."/>
            <person name="Birren B."/>
        </authorList>
    </citation>
    <scope>NUCLEOTIDE SEQUENCE [LARGE SCALE GENOMIC DNA]</scope>
    <source>
        <strain evidence="9">NJM9701</strain>
    </source>
</reference>
<evidence type="ECO:0008006" key="10">
    <source>
        <dbReference type="Google" id="ProtNLM"/>
    </source>
</evidence>
<sequence length="508" mass="56514">MVVDQLRDATTCLESVLDTLNSIQACDATEVTQLRDQVRTLETQARESANEITRLRQQVLNLQEQLRDVNETTVHATIPPLNLSDGAIYGIGSTGDVVRSHADTIPSPKSPHGRTGFQDCLSDEENEEITTTLSHLVDHGNYDAVRHRASFSLVLRSDNVQDEFVPPHRTIRTKCHAKNSVQMKWARTTGPKTILLVKKPNELDVTSAMREVASWLMHEKGIRVFLEPKVHVEEKLAGTFTWSDDQDWQHKIDLVVSFGGDGTVLWVSNLFKTNVPPVFSFAMGSLGFLTPFEFSRADRSGGNEGPHYKDHLERLIRGGFNLSLRHRLVCTIFRKQLSLEPAIPPVHALNEVVVDRGVGAALVELDCFCDDVELTKISADGIIIASPTGSTAYSLSAGGSIAHPSVPSMLFTPICPHTLSFRPLLFHDSAVLRIVVPTTARSTSVTVSFDGKHPVKLFRDDALEVRVSSFPLPSVCNLNENEDWFKSVKNNLYWNQRKEMKPLHETAV</sequence>
<dbReference type="GO" id="GO:0019674">
    <property type="term" value="P:NAD+ metabolic process"/>
    <property type="evidence" value="ECO:0007669"/>
    <property type="project" value="InterPro"/>
</dbReference>
<evidence type="ECO:0000256" key="1">
    <source>
        <dbReference type="ARBA" id="ARBA00010995"/>
    </source>
</evidence>
<dbReference type="eggNOG" id="KOG2178">
    <property type="taxonomic scope" value="Eukaryota"/>
</dbReference>
<evidence type="ECO:0000256" key="2">
    <source>
        <dbReference type="ARBA" id="ARBA00022679"/>
    </source>
</evidence>
<evidence type="ECO:0000256" key="3">
    <source>
        <dbReference type="ARBA" id="ARBA00022741"/>
    </source>
</evidence>
<feature type="coiled-coil region" evidence="8">
    <location>
        <begin position="31"/>
        <end position="72"/>
    </location>
</feature>
<dbReference type="Gene3D" id="2.60.200.30">
    <property type="entry name" value="Probable inorganic polyphosphate/atp-NAD kinase, domain 2"/>
    <property type="match status" value="1"/>
</dbReference>
<accession>A0A024UCN8</accession>
<comment type="similarity">
    <text evidence="1">Belongs to the NAD kinase family.</text>
</comment>
<keyword evidence="8" id="KW-0175">Coiled coil</keyword>
<dbReference type="SUPFAM" id="SSF111331">
    <property type="entry name" value="NAD kinase/diacylglycerol kinase-like"/>
    <property type="match status" value="1"/>
</dbReference>
<dbReference type="GO" id="GO:0003951">
    <property type="term" value="F:NAD+ kinase activity"/>
    <property type="evidence" value="ECO:0007669"/>
    <property type="project" value="InterPro"/>
</dbReference>
<keyword evidence="2" id="KW-0808">Transferase</keyword>
<dbReference type="Pfam" id="PF01513">
    <property type="entry name" value="NAD_kinase"/>
    <property type="match status" value="1"/>
</dbReference>
<dbReference type="EMBL" id="KI913959">
    <property type="protein sequence ID" value="ETW03657.1"/>
    <property type="molecule type" value="Genomic_DNA"/>
</dbReference>
<dbReference type="Pfam" id="PF20143">
    <property type="entry name" value="NAD_kinase_C"/>
    <property type="match status" value="1"/>
</dbReference>
<keyword evidence="6" id="KW-0521">NADP</keyword>
<dbReference type="RefSeq" id="XP_008867886.1">
    <property type="nucleotide sequence ID" value="XM_008869664.1"/>
</dbReference>
<dbReference type="GO" id="GO:0005524">
    <property type="term" value="F:ATP binding"/>
    <property type="evidence" value="ECO:0007669"/>
    <property type="project" value="UniProtKB-KW"/>
</dbReference>